<feature type="transmembrane region" description="Helical" evidence="1">
    <location>
        <begin position="172"/>
        <end position="196"/>
    </location>
</feature>
<keyword evidence="1" id="KW-1133">Transmembrane helix</keyword>
<dbReference type="Proteomes" id="UP000468591">
    <property type="component" value="Unassembled WGS sequence"/>
</dbReference>
<evidence type="ECO:0000313" key="3">
    <source>
        <dbReference type="Proteomes" id="UP000468591"/>
    </source>
</evidence>
<name>A0A6P0CGF2_9RHOB</name>
<gene>
    <name evidence="2" type="ORF">GV827_17345</name>
</gene>
<dbReference type="Pfam" id="PF12291">
    <property type="entry name" value="DUF3623"/>
    <property type="match status" value="1"/>
</dbReference>
<keyword evidence="3" id="KW-1185">Reference proteome</keyword>
<reference evidence="2 3" key="1">
    <citation type="submission" date="2020-01" db="EMBL/GenBank/DDBJ databases">
        <title>Sulfitobacter sediminilitoris sp. nov., isolated from a tidal flat.</title>
        <authorList>
            <person name="Park S."/>
            <person name="Yoon J.-H."/>
        </authorList>
    </citation>
    <scope>NUCLEOTIDE SEQUENCE [LARGE SCALE GENOMIC DNA]</scope>
    <source>
        <strain evidence="2 3">JBTF-M27</strain>
    </source>
</reference>
<feature type="transmembrane region" description="Helical" evidence="1">
    <location>
        <begin position="68"/>
        <end position="87"/>
    </location>
</feature>
<sequence length="296" mass="32694">MLSCRSTPSRPRKTRCPTARALNRLTEGTTVTSPWIAALIAVFAWWFFTGAILLVVRRADGGDAVAHGRNVFLSIPLAALGVAGLVVSSTEMTILNVYIAFLSTLLIWGWIELAFLAGVITGPERRPCPAGLTGKPRFIRAWHTVSHHELLLLFALLIILNVTRGAENTVAFWSYLILFAARISAKLNLFFGVPRINTEFVPQPLQHLKSYFRQGPITMAFPIGVTFLSITAACFAERMFSAPSPEALAGFALLTALATLATLEHWLMVVPLPDAKLWRWMLPETTQVTKDQTHEL</sequence>
<comment type="caution">
    <text evidence="2">The sequence shown here is derived from an EMBL/GenBank/DDBJ whole genome shotgun (WGS) entry which is preliminary data.</text>
</comment>
<feature type="transmembrane region" description="Helical" evidence="1">
    <location>
        <begin position="35"/>
        <end position="56"/>
    </location>
</feature>
<dbReference type="NCBIfam" id="TIGR03055">
    <property type="entry name" value="photo_alph_chp2"/>
    <property type="match status" value="1"/>
</dbReference>
<dbReference type="EMBL" id="JAABNT010000012">
    <property type="protein sequence ID" value="NEK24156.1"/>
    <property type="molecule type" value="Genomic_DNA"/>
</dbReference>
<organism evidence="2 3">
    <name type="scientific">Sulfitobacter sediminilitoris</name>
    <dbReference type="NCBI Taxonomy" id="2698830"/>
    <lineage>
        <taxon>Bacteria</taxon>
        <taxon>Pseudomonadati</taxon>
        <taxon>Pseudomonadota</taxon>
        <taxon>Alphaproteobacteria</taxon>
        <taxon>Rhodobacterales</taxon>
        <taxon>Roseobacteraceae</taxon>
        <taxon>Sulfitobacter</taxon>
    </lineage>
</organism>
<dbReference type="AlphaFoldDB" id="A0A6P0CGF2"/>
<dbReference type="InterPro" id="IPR017496">
    <property type="entry name" value="Photo_alph_chp2"/>
</dbReference>
<feature type="transmembrane region" description="Helical" evidence="1">
    <location>
        <begin position="141"/>
        <end position="160"/>
    </location>
</feature>
<feature type="transmembrane region" description="Helical" evidence="1">
    <location>
        <begin position="99"/>
        <end position="120"/>
    </location>
</feature>
<protein>
    <submittedName>
        <fullName evidence="2">DUF3623 family protein</fullName>
    </submittedName>
</protein>
<feature type="transmembrane region" description="Helical" evidence="1">
    <location>
        <begin position="248"/>
        <end position="272"/>
    </location>
</feature>
<evidence type="ECO:0000313" key="2">
    <source>
        <dbReference type="EMBL" id="NEK24156.1"/>
    </source>
</evidence>
<feature type="transmembrane region" description="Helical" evidence="1">
    <location>
        <begin position="217"/>
        <end position="236"/>
    </location>
</feature>
<accession>A0A6P0CGF2</accession>
<keyword evidence="1" id="KW-0812">Transmembrane</keyword>
<proteinExistence type="predicted"/>
<keyword evidence="1" id="KW-0472">Membrane</keyword>
<evidence type="ECO:0000256" key="1">
    <source>
        <dbReference type="SAM" id="Phobius"/>
    </source>
</evidence>